<feature type="region of interest" description="Disordered" evidence="1">
    <location>
        <begin position="166"/>
        <end position="189"/>
    </location>
</feature>
<feature type="region of interest" description="Disordered" evidence="1">
    <location>
        <begin position="107"/>
        <end position="154"/>
    </location>
</feature>
<sequence length="256" mass="28862">MRNTLLLPPCPLAQLLSMNAMIKGILLSIRENSSAELYCLIVTYRKFSDRGGLITHLKKYHPAYKPAGYHSGRLSIDCEAKALQFFYKIMSQHNSLLRASQEQASNTFENFSTPRLPEPNSLDQREEVQSNLPTTHVDRAPTPQAASHSEGITGDEHSISVVSALSIPDTEPEQTSSTPQIRSSLRKKKLLPLPQYKATNIKLGRKKGQVNQRECTRLLQLNKLPHPCQVCKKAKKQDCSFQNKCRSLQFFEGRNT</sequence>
<reference evidence="2 3" key="1">
    <citation type="journal article" date="2017" name="Genome Announc.">
        <title>Genome sequence of the saprophytic ascomycete Epicoccum nigrum ICMP 19927 strain isolated from New Zealand.</title>
        <authorList>
            <person name="Fokin M."/>
            <person name="Fleetwood D."/>
            <person name="Weir B.S."/>
            <person name="Villas-Boas S.G."/>
        </authorList>
    </citation>
    <scope>NUCLEOTIDE SEQUENCE [LARGE SCALE GENOMIC DNA]</scope>
    <source>
        <strain evidence="2 3">ICMP 19927</strain>
    </source>
</reference>
<proteinExistence type="predicted"/>
<dbReference type="AlphaFoldDB" id="A0A1Y2LZI3"/>
<name>A0A1Y2LZI3_EPING</name>
<dbReference type="InParanoid" id="A0A1Y2LZI3"/>
<keyword evidence="3" id="KW-1185">Reference proteome</keyword>
<evidence type="ECO:0000313" key="2">
    <source>
        <dbReference type="EMBL" id="OSS49201.1"/>
    </source>
</evidence>
<evidence type="ECO:0000313" key="3">
    <source>
        <dbReference type="Proteomes" id="UP000193240"/>
    </source>
</evidence>
<evidence type="ECO:0000256" key="1">
    <source>
        <dbReference type="SAM" id="MobiDB-lite"/>
    </source>
</evidence>
<dbReference type="EMBL" id="KZ107844">
    <property type="protein sequence ID" value="OSS49201.1"/>
    <property type="molecule type" value="Genomic_DNA"/>
</dbReference>
<gene>
    <name evidence="2" type="ORF">B5807_05407</name>
</gene>
<organism evidence="2 3">
    <name type="scientific">Epicoccum nigrum</name>
    <name type="common">Soil fungus</name>
    <name type="synonym">Epicoccum purpurascens</name>
    <dbReference type="NCBI Taxonomy" id="105696"/>
    <lineage>
        <taxon>Eukaryota</taxon>
        <taxon>Fungi</taxon>
        <taxon>Dikarya</taxon>
        <taxon>Ascomycota</taxon>
        <taxon>Pezizomycotina</taxon>
        <taxon>Dothideomycetes</taxon>
        <taxon>Pleosporomycetidae</taxon>
        <taxon>Pleosporales</taxon>
        <taxon>Pleosporineae</taxon>
        <taxon>Didymellaceae</taxon>
        <taxon>Epicoccum</taxon>
    </lineage>
</organism>
<accession>A0A1Y2LZI3</accession>
<dbReference type="Proteomes" id="UP000193240">
    <property type="component" value="Unassembled WGS sequence"/>
</dbReference>
<protein>
    <submittedName>
        <fullName evidence="2">Uncharacterized protein</fullName>
    </submittedName>
</protein>